<protein>
    <recommendedName>
        <fullName evidence="5">DUF58 domain-containing protein</fullName>
    </recommendedName>
</protein>
<evidence type="ECO:0000256" key="1">
    <source>
        <dbReference type="SAM" id="MobiDB-lite"/>
    </source>
</evidence>
<keyword evidence="2" id="KW-1133">Transmembrane helix</keyword>
<dbReference type="PANTHER" id="PTHR34351:SF1">
    <property type="entry name" value="SLR1927 PROTEIN"/>
    <property type="match status" value="1"/>
</dbReference>
<dbReference type="Proteomes" id="UP000318081">
    <property type="component" value="Chromosome"/>
</dbReference>
<dbReference type="PANTHER" id="PTHR34351">
    <property type="entry name" value="SLR1927 PROTEIN-RELATED"/>
    <property type="match status" value="1"/>
</dbReference>
<evidence type="ECO:0000256" key="2">
    <source>
        <dbReference type="SAM" id="Phobius"/>
    </source>
</evidence>
<reference evidence="3 4" key="1">
    <citation type="submission" date="2019-02" db="EMBL/GenBank/DDBJ databases">
        <title>Deep-cultivation of Planctomycetes and their phenomic and genomic characterization uncovers novel biology.</title>
        <authorList>
            <person name="Wiegand S."/>
            <person name="Jogler M."/>
            <person name="Boedeker C."/>
            <person name="Pinto D."/>
            <person name="Vollmers J."/>
            <person name="Rivas-Marin E."/>
            <person name="Kohn T."/>
            <person name="Peeters S.H."/>
            <person name="Heuer A."/>
            <person name="Rast P."/>
            <person name="Oberbeckmann S."/>
            <person name="Bunk B."/>
            <person name="Jeske O."/>
            <person name="Meyerdierks A."/>
            <person name="Storesund J.E."/>
            <person name="Kallscheuer N."/>
            <person name="Luecker S."/>
            <person name="Lage O.M."/>
            <person name="Pohl T."/>
            <person name="Merkel B.J."/>
            <person name="Hornburger P."/>
            <person name="Mueller R.-W."/>
            <person name="Bruemmer F."/>
            <person name="Labrenz M."/>
            <person name="Spormann A.M."/>
            <person name="Op den Camp H."/>
            <person name="Overmann J."/>
            <person name="Amann R."/>
            <person name="Jetten M.S.M."/>
            <person name="Mascher T."/>
            <person name="Medema M.H."/>
            <person name="Devos D.P."/>
            <person name="Kaster A.-K."/>
            <person name="Ovreas L."/>
            <person name="Rohde M."/>
            <person name="Galperin M.Y."/>
            <person name="Jogler C."/>
        </authorList>
    </citation>
    <scope>NUCLEOTIDE SEQUENCE [LARGE SCALE GENOMIC DNA]</scope>
    <source>
        <strain evidence="3 4">TBK1r</strain>
    </source>
</reference>
<dbReference type="RefSeq" id="WP_145218163.1">
    <property type="nucleotide sequence ID" value="NZ_CP036432.1"/>
</dbReference>
<feature type="region of interest" description="Disordered" evidence="1">
    <location>
        <begin position="1"/>
        <end position="55"/>
    </location>
</feature>
<feature type="transmembrane region" description="Helical" evidence="2">
    <location>
        <begin position="92"/>
        <end position="111"/>
    </location>
</feature>
<keyword evidence="4" id="KW-1185">Reference proteome</keyword>
<accession>A0ABX5XXM7</accession>
<sequence>MSADVSVNPSAAPGETLGSQGNGSQGNGSQESGSQGRMAGRAMRPEDDRGRGDRFSIASGRKWRRMARRVLHGLARIVTAPIRAYLSLRRSMTVASVSVLLALFMTLNVIWGFPWNGMMGAAVGLLVVGFAINRIMCPGLKLSVSLPRSAVAGHPFSVNVRLTNARMLPALNLRVGWHREGVRDIYPRRSATAWDASPPVSLDLLRSGDQMQWHGAMRFHDRGIHALPDFQVASTFPFYLFHCRRGMATDTQIAITPAPARDDDDSTTRALLAAIGDWAQQLVAGAPVEYVGNREYEVGVPVRRWDFASWARLGRPIVREYQSPSIQAVTLIVDTSQRPIDERAASRAQLKQRKREAEVLFERLMSVTATAIAEITSRRVQLNLCLTHEPVVELPSRSLAQPTEDVERMLVRLAAATPVDPLVGEERLRDAIQSIRSQPTLIFSMLDLGDQERAGLAGNLPGHVTYMRIRPPKRDGHEAHLGDADDR</sequence>
<gene>
    <name evidence="3" type="ORF">TBK1r_57950</name>
</gene>
<keyword evidence="2" id="KW-0472">Membrane</keyword>
<organism evidence="3 4">
    <name type="scientific">Stieleria magnilauensis</name>
    <dbReference type="NCBI Taxonomy" id="2527963"/>
    <lineage>
        <taxon>Bacteria</taxon>
        <taxon>Pseudomonadati</taxon>
        <taxon>Planctomycetota</taxon>
        <taxon>Planctomycetia</taxon>
        <taxon>Pirellulales</taxon>
        <taxon>Pirellulaceae</taxon>
        <taxon>Stieleria</taxon>
    </lineage>
</organism>
<proteinExistence type="predicted"/>
<feature type="compositionally biased region" description="Basic and acidic residues" evidence="1">
    <location>
        <begin position="43"/>
        <end position="54"/>
    </location>
</feature>
<keyword evidence="2" id="KW-0812">Transmembrane</keyword>
<name>A0ABX5XXM7_9BACT</name>
<evidence type="ECO:0008006" key="5">
    <source>
        <dbReference type="Google" id="ProtNLM"/>
    </source>
</evidence>
<evidence type="ECO:0000313" key="3">
    <source>
        <dbReference type="EMBL" id="QDV86775.1"/>
    </source>
</evidence>
<evidence type="ECO:0000313" key="4">
    <source>
        <dbReference type="Proteomes" id="UP000318081"/>
    </source>
</evidence>
<dbReference type="EMBL" id="CP036432">
    <property type="protein sequence ID" value="QDV86775.1"/>
    <property type="molecule type" value="Genomic_DNA"/>
</dbReference>
<feature type="compositionally biased region" description="Low complexity" evidence="1">
    <location>
        <begin position="27"/>
        <end position="36"/>
    </location>
</feature>